<comment type="caution">
    <text evidence="1">The sequence shown here is derived from an EMBL/GenBank/DDBJ whole genome shotgun (WGS) entry which is preliminary data.</text>
</comment>
<name>A0A9W8QQV1_AKAMU</name>
<dbReference type="Proteomes" id="UP001144673">
    <property type="component" value="Chromosome 1"/>
</dbReference>
<dbReference type="GeneID" id="80893902"/>
<evidence type="ECO:0000313" key="2">
    <source>
        <dbReference type="Proteomes" id="UP001144673"/>
    </source>
</evidence>
<organism evidence="1 2">
    <name type="scientific">Akanthomyces muscarius</name>
    <name type="common">Entomopathogenic fungus</name>
    <name type="synonym">Lecanicillium muscarium</name>
    <dbReference type="NCBI Taxonomy" id="2231603"/>
    <lineage>
        <taxon>Eukaryota</taxon>
        <taxon>Fungi</taxon>
        <taxon>Dikarya</taxon>
        <taxon>Ascomycota</taxon>
        <taxon>Pezizomycotina</taxon>
        <taxon>Sordariomycetes</taxon>
        <taxon>Hypocreomycetidae</taxon>
        <taxon>Hypocreales</taxon>
        <taxon>Cordycipitaceae</taxon>
        <taxon>Akanthomyces</taxon>
    </lineage>
</organism>
<evidence type="ECO:0000313" key="1">
    <source>
        <dbReference type="EMBL" id="KAJ4165096.1"/>
    </source>
</evidence>
<dbReference type="KEGG" id="amus:LMH87_006743"/>
<proteinExistence type="predicted"/>
<sequence>MREEGGSDWTGGASGRAAGIHELEENMGERDTDTQDEGFKWGLFWSYQSPSNYWTLRTSYDTVVIIGPFRGPSFYLYLRDPVSATVIPSSPNLYANATIALNIILLRPANASSSLARPSTSAQQYYGRFGRRTVPNFPASMRSNDT</sequence>
<dbReference type="AlphaFoldDB" id="A0A9W8QQV1"/>
<gene>
    <name evidence="1" type="ORF">LMH87_006743</name>
</gene>
<dbReference type="EMBL" id="JAJHUN010000001">
    <property type="protein sequence ID" value="KAJ4165096.1"/>
    <property type="molecule type" value="Genomic_DNA"/>
</dbReference>
<dbReference type="RefSeq" id="XP_056060011.1">
    <property type="nucleotide sequence ID" value="XM_056204679.1"/>
</dbReference>
<reference evidence="1" key="1">
    <citation type="journal article" date="2023" name="Access Microbiol">
        <title>De-novo genome assembly for Akanthomyces muscarius, a biocontrol agent of insect agricultural pests.</title>
        <authorList>
            <person name="Erdos Z."/>
            <person name="Studholme D.J."/>
            <person name="Raymond B."/>
            <person name="Sharma M."/>
        </authorList>
    </citation>
    <scope>NUCLEOTIDE SEQUENCE</scope>
    <source>
        <strain evidence="1">Ve6</strain>
    </source>
</reference>
<protein>
    <submittedName>
        <fullName evidence="1">Uncharacterized protein</fullName>
    </submittedName>
</protein>
<accession>A0A9W8QQV1</accession>
<keyword evidence="2" id="KW-1185">Reference proteome</keyword>